<keyword evidence="4" id="KW-1185">Reference proteome</keyword>
<dbReference type="InterPro" id="IPR029058">
    <property type="entry name" value="AB_hydrolase_fold"/>
</dbReference>
<evidence type="ECO:0000313" key="3">
    <source>
        <dbReference type="EMBL" id="EER03409.1"/>
    </source>
</evidence>
<dbReference type="RefSeq" id="XP_002771593.1">
    <property type="nucleotide sequence ID" value="XM_002771547.1"/>
</dbReference>
<dbReference type="InParanoid" id="C5LIK6"/>
<feature type="signal peptide" evidence="1">
    <location>
        <begin position="1"/>
        <end position="15"/>
    </location>
</feature>
<dbReference type="EMBL" id="GG682243">
    <property type="protein sequence ID" value="EER03409.1"/>
    <property type="molecule type" value="Genomic_DNA"/>
</dbReference>
<dbReference type="Gene3D" id="3.40.50.1820">
    <property type="entry name" value="alpha/beta hydrolase"/>
    <property type="match status" value="1"/>
</dbReference>
<keyword evidence="1" id="KW-0732">Signal</keyword>
<organism evidence="4">
    <name type="scientific">Perkinsus marinus (strain ATCC 50983 / TXsc)</name>
    <dbReference type="NCBI Taxonomy" id="423536"/>
    <lineage>
        <taxon>Eukaryota</taxon>
        <taxon>Sar</taxon>
        <taxon>Alveolata</taxon>
        <taxon>Perkinsozoa</taxon>
        <taxon>Perkinsea</taxon>
        <taxon>Perkinsida</taxon>
        <taxon>Perkinsidae</taxon>
        <taxon>Perkinsus</taxon>
    </lineage>
</organism>
<reference evidence="3 4" key="1">
    <citation type="submission" date="2008-07" db="EMBL/GenBank/DDBJ databases">
        <authorList>
            <person name="El-Sayed N."/>
            <person name="Caler E."/>
            <person name="Inman J."/>
            <person name="Amedeo P."/>
            <person name="Hass B."/>
            <person name="Wortman J."/>
        </authorList>
    </citation>
    <scope>NUCLEOTIDE SEQUENCE [LARGE SCALE GENOMIC DNA]</scope>
    <source>
        <strain evidence="4">ATCC 50983 / TXsc</strain>
    </source>
</reference>
<gene>
    <name evidence="3" type="ORF">Pmar_PMAR014625</name>
</gene>
<dbReference type="Proteomes" id="UP000007800">
    <property type="component" value="Unassembled WGS sequence"/>
</dbReference>
<accession>C5LIK6</accession>
<dbReference type="SUPFAM" id="SSF53474">
    <property type="entry name" value="alpha/beta-Hydrolases"/>
    <property type="match status" value="1"/>
</dbReference>
<dbReference type="OrthoDB" id="446723at2759"/>
<dbReference type="GeneID" id="9047572"/>
<evidence type="ECO:0000256" key="1">
    <source>
        <dbReference type="SAM" id="SignalP"/>
    </source>
</evidence>
<dbReference type="PANTHER" id="PTHR12277">
    <property type="entry name" value="ALPHA/BETA HYDROLASE DOMAIN-CONTAINING PROTEIN"/>
    <property type="match status" value="1"/>
</dbReference>
<evidence type="ECO:0000313" key="4">
    <source>
        <dbReference type="Proteomes" id="UP000007800"/>
    </source>
</evidence>
<dbReference type="PANTHER" id="PTHR12277:SF81">
    <property type="entry name" value="PROTEIN ABHD13"/>
    <property type="match status" value="1"/>
</dbReference>
<proteinExistence type="predicted"/>
<protein>
    <recommendedName>
        <fullName evidence="2">AB hydrolase-1 domain-containing protein</fullName>
    </recommendedName>
</protein>
<name>C5LIK6_PERM5</name>
<sequence length="368" mass="41431">MSLIFCFGCISLCGCRECVVRPLTFYPPRQSGYGVIAPNEGAPLKCKKKRWRKNNDPYGPTKLIIMLRDDRKKLSIRVSDVLSLHCDGKLSCDHVLFPGDINGFYFKHSTEVNPDRWTIIFSHGNSTDIGYSWISYYYLARHLKVDLIAYDYPGYGLNGGKPSESNTYTTIRAVYDFAISSMGIPPSNIILYGQSIGSGPAVDLYTKVHVGGLILHSAIGSGLRVYKSYERPRRTPWFDLYRNVEKLSDYFAEAGKSPPPIFIIHGTDDEEVPYEHGMLLAETITGDKDRRCAPGTTALYPPWWVKGGTHNDIETRYRDQYYKRLKAYVRYLKMSPRPDLSTLLSSTLAVQRHSSSSSEGSGVQACAQ</sequence>
<dbReference type="AlphaFoldDB" id="C5LIK6"/>
<feature type="domain" description="AB hydrolase-1" evidence="2">
    <location>
        <begin position="119"/>
        <end position="265"/>
    </location>
</feature>
<feature type="chain" id="PRO_5012249001" description="AB hydrolase-1 domain-containing protein" evidence="1">
    <location>
        <begin position="16"/>
        <end position="368"/>
    </location>
</feature>
<dbReference type="InterPro" id="IPR000073">
    <property type="entry name" value="AB_hydrolase_1"/>
</dbReference>
<evidence type="ECO:0000259" key="2">
    <source>
        <dbReference type="Pfam" id="PF12697"/>
    </source>
</evidence>
<dbReference type="OMA" id="PRCLEIN"/>
<dbReference type="Pfam" id="PF12697">
    <property type="entry name" value="Abhydrolase_6"/>
    <property type="match status" value="1"/>
</dbReference>